<name>A0ABW2C3C7_9PSEU</name>
<accession>A0ABW2C3C7</accession>
<protein>
    <submittedName>
        <fullName evidence="2">Uncharacterized protein</fullName>
    </submittedName>
</protein>
<evidence type="ECO:0000313" key="3">
    <source>
        <dbReference type="Proteomes" id="UP001596337"/>
    </source>
</evidence>
<evidence type="ECO:0000313" key="2">
    <source>
        <dbReference type="EMBL" id="MFC6869468.1"/>
    </source>
</evidence>
<feature type="transmembrane region" description="Helical" evidence="1">
    <location>
        <begin position="6"/>
        <end position="25"/>
    </location>
</feature>
<keyword evidence="1" id="KW-0812">Transmembrane</keyword>
<keyword evidence="3" id="KW-1185">Reference proteome</keyword>
<dbReference type="EMBL" id="JBHSXX010000001">
    <property type="protein sequence ID" value="MFC6869468.1"/>
    <property type="molecule type" value="Genomic_DNA"/>
</dbReference>
<proteinExistence type="predicted"/>
<feature type="transmembrane region" description="Helical" evidence="1">
    <location>
        <begin position="32"/>
        <end position="51"/>
    </location>
</feature>
<gene>
    <name evidence="2" type="ORF">ACFQGD_20225</name>
</gene>
<keyword evidence="1" id="KW-0472">Membrane</keyword>
<dbReference type="Proteomes" id="UP001596337">
    <property type="component" value="Unassembled WGS sequence"/>
</dbReference>
<dbReference type="RefSeq" id="WP_345400587.1">
    <property type="nucleotide sequence ID" value="NZ_BAABLA010000101.1"/>
</dbReference>
<reference evidence="3" key="1">
    <citation type="journal article" date="2019" name="Int. J. Syst. Evol. Microbiol.">
        <title>The Global Catalogue of Microorganisms (GCM) 10K type strain sequencing project: providing services to taxonomists for standard genome sequencing and annotation.</title>
        <authorList>
            <consortium name="The Broad Institute Genomics Platform"/>
            <consortium name="The Broad Institute Genome Sequencing Center for Infectious Disease"/>
            <person name="Wu L."/>
            <person name="Ma J."/>
        </authorList>
    </citation>
    <scope>NUCLEOTIDE SEQUENCE [LARGE SCALE GENOMIC DNA]</scope>
    <source>
        <strain evidence="3">KCTC 32255</strain>
    </source>
</reference>
<organism evidence="2 3">
    <name type="scientific">Haloechinothrix salitolerans</name>
    <dbReference type="NCBI Taxonomy" id="926830"/>
    <lineage>
        <taxon>Bacteria</taxon>
        <taxon>Bacillati</taxon>
        <taxon>Actinomycetota</taxon>
        <taxon>Actinomycetes</taxon>
        <taxon>Pseudonocardiales</taxon>
        <taxon>Pseudonocardiaceae</taxon>
        <taxon>Haloechinothrix</taxon>
    </lineage>
</organism>
<evidence type="ECO:0000256" key="1">
    <source>
        <dbReference type="SAM" id="Phobius"/>
    </source>
</evidence>
<comment type="caution">
    <text evidence="2">The sequence shown here is derived from an EMBL/GenBank/DDBJ whole genome shotgun (WGS) entry which is preliminary data.</text>
</comment>
<sequence length="236" mass="26277">MLRLNAWISERAALSIALAVVLVALSQRVSGWAFGTTAGLLLASLGGLALARQLPWSVPRRTAVTGITVGLLLSTVFLTMYIVHAQQEKARQERAEQIAREELMARAMPRTPQALVRSFLGNVADLDVHRVCVWRLSDTARQQFTEAWRADDCPAAVRAMHAEIRDIRTYVSDMWPPADIFIPRTAGQRVHADACQLEWSNILTGSPLTPPGPQLGKLMIERQHRYGYQVVSYHPC</sequence>
<feature type="transmembrane region" description="Helical" evidence="1">
    <location>
        <begin position="63"/>
        <end position="83"/>
    </location>
</feature>
<keyword evidence="1" id="KW-1133">Transmembrane helix</keyword>